<sequence>MFAVALVMFPLNFLWVGQSPLHAAVSSLLFGLPALLSAWTPKERRTGRRNESRGTAVCAQSRRCAGAGIHAASAGRIDSAANAGAAMPAGGARCSESAGHAGAERFGESVVHPESCGRTASADGIEPARRKSLLSKAALGIAFCVLAAMLAYDIVTEGVAVGVTKSVGFVLLILVAALGSRLGYLKF</sequence>
<gene>
    <name evidence="2" type="ORF">CE91St16_20250</name>
</gene>
<protein>
    <submittedName>
        <fullName evidence="2">Uncharacterized protein</fullName>
    </submittedName>
</protein>
<comment type="caution">
    <text evidence="2">The sequence shown here is derived from an EMBL/GenBank/DDBJ whole genome shotgun (WGS) entry which is preliminary data.</text>
</comment>
<keyword evidence="1" id="KW-0472">Membrane</keyword>
<reference evidence="2" key="1">
    <citation type="submission" date="2022-01" db="EMBL/GenBank/DDBJ databases">
        <title>Novel bile acid biosynthetic pathways are enriched in the microbiome of centenarians.</title>
        <authorList>
            <person name="Sato Y."/>
            <person name="Atarashi K."/>
            <person name="Plichta R.D."/>
            <person name="Arai Y."/>
            <person name="Sasajima S."/>
            <person name="Kearney M.S."/>
            <person name="Suda W."/>
            <person name="Takeshita K."/>
            <person name="Sasaki T."/>
            <person name="Okamoto S."/>
            <person name="Skelly N.A."/>
            <person name="Okamura Y."/>
            <person name="Vlamakis H."/>
            <person name="Li Y."/>
            <person name="Tanoue T."/>
            <person name="Takei H."/>
            <person name="Nittono H."/>
            <person name="Narushima S."/>
            <person name="Irie J."/>
            <person name="Itoh H."/>
            <person name="Moriya K."/>
            <person name="Sugiura Y."/>
            <person name="Suematsu M."/>
            <person name="Moritoki N."/>
            <person name="Shibata S."/>
            <person name="Littman R.D."/>
            <person name="Fischbach A.M."/>
            <person name="Uwamino Y."/>
            <person name="Inoue T."/>
            <person name="Honda A."/>
            <person name="Hattori M."/>
            <person name="Murai T."/>
            <person name="Xavier J.R."/>
            <person name="Hirose N."/>
            <person name="Honda K."/>
        </authorList>
    </citation>
    <scope>NUCLEOTIDE SEQUENCE</scope>
    <source>
        <strain evidence="2">CE91-St16</strain>
    </source>
</reference>
<dbReference type="EMBL" id="BQOL01000001">
    <property type="protein sequence ID" value="GKI19117.1"/>
    <property type="molecule type" value="Genomic_DNA"/>
</dbReference>
<organism evidence="2 3">
    <name type="scientific">Alistipes finegoldii</name>
    <dbReference type="NCBI Taxonomy" id="214856"/>
    <lineage>
        <taxon>Bacteria</taxon>
        <taxon>Pseudomonadati</taxon>
        <taxon>Bacteroidota</taxon>
        <taxon>Bacteroidia</taxon>
        <taxon>Bacteroidales</taxon>
        <taxon>Rikenellaceae</taxon>
        <taxon>Alistipes</taxon>
    </lineage>
</organism>
<keyword evidence="1" id="KW-0812">Transmembrane</keyword>
<proteinExistence type="predicted"/>
<keyword evidence="1" id="KW-1133">Transmembrane helix</keyword>
<evidence type="ECO:0000313" key="2">
    <source>
        <dbReference type="EMBL" id="GKI19117.1"/>
    </source>
</evidence>
<feature type="transmembrane region" description="Helical" evidence="1">
    <location>
        <begin position="137"/>
        <end position="155"/>
    </location>
</feature>
<evidence type="ECO:0000313" key="3">
    <source>
        <dbReference type="Proteomes" id="UP001055105"/>
    </source>
</evidence>
<feature type="transmembrane region" description="Helical" evidence="1">
    <location>
        <begin position="20"/>
        <end position="39"/>
    </location>
</feature>
<dbReference type="AlphaFoldDB" id="A0AA37KS35"/>
<dbReference type="Proteomes" id="UP001055105">
    <property type="component" value="Unassembled WGS sequence"/>
</dbReference>
<feature type="transmembrane region" description="Helical" evidence="1">
    <location>
        <begin position="167"/>
        <end position="184"/>
    </location>
</feature>
<evidence type="ECO:0000256" key="1">
    <source>
        <dbReference type="SAM" id="Phobius"/>
    </source>
</evidence>
<name>A0AA37KS35_9BACT</name>
<accession>A0AA37KS35</accession>